<proteinExistence type="predicted"/>
<dbReference type="Pfam" id="PF04913">
    <property type="entry name" value="Baculo_Y142"/>
    <property type="match status" value="1"/>
</dbReference>
<protein>
    <submittedName>
        <fullName evidence="1">P49</fullName>
    </submittedName>
</protein>
<keyword evidence="2" id="KW-1185">Reference proteome</keyword>
<reference evidence="1" key="1">
    <citation type="journal article" date="2022" name="Viruses">
        <title>The Parapoynx stagnalis Nucleopolyhedrovirus (PastNPV), a Divergent Member of the Alphabaculovirus Group I Clade, Encodes a Homolog of Ran GTPase.</title>
        <authorList>
            <person name="Harrison R.L."/>
            <person name="Rowley D.L."/>
        </authorList>
    </citation>
    <scope>NUCLEOTIDE SEQUENCE</scope>
    <source>
        <strain evidence="1">BCIPV-473</strain>
    </source>
</reference>
<name>A0A9E7YII8_9ABAC</name>
<evidence type="ECO:0000313" key="1">
    <source>
        <dbReference type="EMBL" id="UZE89705.1"/>
    </source>
</evidence>
<evidence type="ECO:0000313" key="2">
    <source>
        <dbReference type="Proteomes" id="UP001264959"/>
    </source>
</evidence>
<accession>A0A9E7YII8</accession>
<organism evidence="1 2">
    <name type="scientific">Parapoynx stagnalis nucleopolyhedrovirus</name>
    <dbReference type="NCBI Taxonomy" id="2993413"/>
    <lineage>
        <taxon>Viruses</taxon>
        <taxon>Viruses incertae sedis</taxon>
        <taxon>Naldaviricetes</taxon>
        <taxon>Lefavirales</taxon>
        <taxon>Baculoviridae</taxon>
        <taxon>Alphabaculovirus</taxon>
        <taxon>Alphabaculovirus pastagnalis</taxon>
    </lineage>
</organism>
<dbReference type="EMBL" id="ON704650">
    <property type="protein sequence ID" value="UZE89705.1"/>
    <property type="molecule type" value="Genomic_DNA"/>
</dbReference>
<sequence length="474" mass="55395">MAISTLEPNHYKYLFLTSYFDFKEYQHVPNEAMAFIRNYLNCNFDQVDDRVLRNYLGYITNMRLKNVIADTSVDIYKFIKPQFRFVSERASIDILEFDSRVYIKPGVSVFATNFFTSKPAKILPFLYAEFSKVYKDKLFVNNTGMGCILAGNAGFLFEDVYVDWSGVRMCAAPRVQNNMHPFRLYLIGEEMANHFATNNILPPTLKNVKPNRNNPLFMLKNFYKGLPLFKINYTIVNSTKIQTRKPNRVFDEINKELNNNCPFVKFIQRDYIYDAEFPSDLIDLLNEYMTDTSIMKYITKFIIEDTANTCDLTREIIIDRYTVDCYKKLFIKRELTNRFPVMFDNESSFIFVTNEMIQIKGTLNAFYAPKHRLMGILATNRLFGSTETIDFHPNLLVYKQSSPPQRLNGDVYLVDKNQKVFLVFHLFSNTVPAYLLVRGDYESSSELKSLRDLSPWVQNTILKLLIRDSQITVA</sequence>
<dbReference type="InterPro" id="IPR006997">
    <property type="entry name" value="Baculo_Y142"/>
</dbReference>
<dbReference type="Proteomes" id="UP001264959">
    <property type="component" value="Segment"/>
</dbReference>